<feature type="domain" description="WDR11 first beta-propeller" evidence="1">
    <location>
        <begin position="33"/>
        <end position="85"/>
    </location>
</feature>
<comment type="caution">
    <text evidence="2">The sequence shown here is derived from an EMBL/GenBank/DDBJ whole genome shotgun (WGS) entry which is preliminary data.</text>
</comment>
<dbReference type="EMBL" id="JBGMDY010000005">
    <property type="protein sequence ID" value="KAL2333492.1"/>
    <property type="molecule type" value="Genomic_DNA"/>
</dbReference>
<dbReference type="Proteomes" id="UP001603857">
    <property type="component" value="Unassembled WGS sequence"/>
</dbReference>
<dbReference type="InterPro" id="IPR036322">
    <property type="entry name" value="WD40_repeat_dom_sf"/>
</dbReference>
<proteinExistence type="predicted"/>
<dbReference type="Pfam" id="PF23751">
    <property type="entry name" value="Beta-prop_WDR11_1st"/>
    <property type="match status" value="2"/>
</dbReference>
<evidence type="ECO:0000313" key="2">
    <source>
        <dbReference type="EMBL" id="KAL2333492.1"/>
    </source>
</evidence>
<dbReference type="InterPro" id="IPR039694">
    <property type="entry name" value="WDR11"/>
</dbReference>
<organism evidence="2 3">
    <name type="scientific">Flemingia macrophylla</name>
    <dbReference type="NCBI Taxonomy" id="520843"/>
    <lineage>
        <taxon>Eukaryota</taxon>
        <taxon>Viridiplantae</taxon>
        <taxon>Streptophyta</taxon>
        <taxon>Embryophyta</taxon>
        <taxon>Tracheophyta</taxon>
        <taxon>Spermatophyta</taxon>
        <taxon>Magnoliopsida</taxon>
        <taxon>eudicotyledons</taxon>
        <taxon>Gunneridae</taxon>
        <taxon>Pentapetalae</taxon>
        <taxon>rosids</taxon>
        <taxon>fabids</taxon>
        <taxon>Fabales</taxon>
        <taxon>Fabaceae</taxon>
        <taxon>Papilionoideae</taxon>
        <taxon>50 kb inversion clade</taxon>
        <taxon>NPAAA clade</taxon>
        <taxon>indigoferoid/millettioid clade</taxon>
        <taxon>Phaseoleae</taxon>
        <taxon>Flemingia</taxon>
    </lineage>
</organism>
<dbReference type="PANTHER" id="PTHR14593">
    <property type="entry name" value="WD REPEAT-CONTAINING PROTEIN 11"/>
    <property type="match status" value="1"/>
</dbReference>
<name>A0ABD1MCH5_9FABA</name>
<gene>
    <name evidence="2" type="ORF">Fmac_014705</name>
</gene>
<feature type="domain" description="WDR11 first beta-propeller" evidence="1">
    <location>
        <begin position="89"/>
        <end position="226"/>
    </location>
</feature>
<protein>
    <recommendedName>
        <fullName evidence="1">WDR11 first beta-propeller domain-containing protein</fullName>
    </recommendedName>
</protein>
<evidence type="ECO:0000259" key="1">
    <source>
        <dbReference type="Pfam" id="PF23751"/>
    </source>
</evidence>
<dbReference type="AlphaFoldDB" id="A0ABD1MCH5"/>
<dbReference type="PANTHER" id="PTHR14593:SF5">
    <property type="entry name" value="WD REPEAT-CONTAINING PROTEIN 11"/>
    <property type="match status" value="1"/>
</dbReference>
<sequence length="276" mass="30298">MAFPSGSSISIVDTCSIQLLSSLPIPPPPPSSPPSAALLLAAGDCQGRIALLDFRLKSSLLWFHTDSKQGIQDLCWAQARPNSYLAPIQDPFDSRRLCAIALRGFFLSIVLLGDSEDAVVVKEHHIPTDSTELAKLERDAAASAARSSATPSPAVAAFPLYAVKLAFSPQWRYILFVTFPRELVMFDLQYKTVVFSTPLPRGCDKFLDVLPDPSNDWVYCAHLDGHNRLCEAIINYGPHIIDYAGKHNRLCVFPVDILQPSTTVHAVRSRAITMLP</sequence>
<reference evidence="2 3" key="1">
    <citation type="submission" date="2024-08" db="EMBL/GenBank/DDBJ databases">
        <title>Insights into the chromosomal genome structure of Flemingia macrophylla.</title>
        <authorList>
            <person name="Ding Y."/>
            <person name="Zhao Y."/>
            <person name="Bi W."/>
            <person name="Wu M."/>
            <person name="Zhao G."/>
            <person name="Gong Y."/>
            <person name="Li W."/>
            <person name="Zhang P."/>
        </authorList>
    </citation>
    <scope>NUCLEOTIDE SEQUENCE [LARGE SCALE GENOMIC DNA]</scope>
    <source>
        <strain evidence="2">DYQJB</strain>
        <tissue evidence="2">Leaf</tissue>
    </source>
</reference>
<keyword evidence="3" id="KW-1185">Reference proteome</keyword>
<dbReference type="InterPro" id="IPR057852">
    <property type="entry name" value="Beta-prop_WDR11_1st"/>
</dbReference>
<evidence type="ECO:0000313" key="3">
    <source>
        <dbReference type="Proteomes" id="UP001603857"/>
    </source>
</evidence>
<accession>A0ABD1MCH5</accession>
<dbReference type="SUPFAM" id="SSF50978">
    <property type="entry name" value="WD40 repeat-like"/>
    <property type="match status" value="1"/>
</dbReference>